<accession>A0A1J5TRE4</accession>
<sequence>MILLTASLTGCTDSTPNRTIVTFQIDSDGDDYWIYLYTIPRTKMGNFTIVSSFGNDTLSSVFSHQKKVSIDNLTKDIDNYVFFTFQADLSKVLWELSCKIRISSESTEDKIILDAIILNNGEEEEKEWKMPYSTPLNYRQ</sequence>
<dbReference type="EMBL" id="MIYY01000006">
    <property type="protein sequence ID" value="OIR23503.1"/>
    <property type="molecule type" value="Genomic_DNA"/>
</dbReference>
<comment type="caution">
    <text evidence="1">The sequence shown here is derived from an EMBL/GenBank/DDBJ whole genome shotgun (WGS) entry which is preliminary data.</text>
</comment>
<protein>
    <submittedName>
        <fullName evidence="1">Uncharacterized protein</fullName>
    </submittedName>
</protein>
<dbReference type="Proteomes" id="UP000183138">
    <property type="component" value="Unassembled WGS sequence"/>
</dbReference>
<proteinExistence type="predicted"/>
<reference evidence="1 2" key="1">
    <citation type="submission" date="2016-08" db="EMBL/GenBank/DDBJ databases">
        <title>New Insights into Marine Group III Euryarchaeota, from dark to light.</title>
        <authorList>
            <person name="Haro-Moreno J.M."/>
            <person name="Rodriguez-Valera F."/>
            <person name="Lopez-Garcia P."/>
            <person name="Moreira D."/>
            <person name="Martin-Cuadrado A.B."/>
        </authorList>
    </citation>
    <scope>NUCLEOTIDE SEQUENCE [LARGE SCALE GENOMIC DNA]</scope>
    <source>
        <strain evidence="1">CG-Epi3</strain>
    </source>
</reference>
<organism evidence="1 2">
    <name type="scientific">Marine Group III euryarchaeote CG-Epi3</name>
    <dbReference type="NCBI Taxonomy" id="1888997"/>
    <lineage>
        <taxon>Archaea</taxon>
        <taxon>Methanobacteriati</taxon>
        <taxon>Thermoplasmatota</taxon>
        <taxon>Thermoplasmata</taxon>
        <taxon>Candidatus Thermoprofundales</taxon>
    </lineage>
</organism>
<evidence type="ECO:0000313" key="1">
    <source>
        <dbReference type="EMBL" id="OIR23503.1"/>
    </source>
</evidence>
<dbReference type="AlphaFoldDB" id="A0A1J5TRE4"/>
<name>A0A1J5TRE4_9ARCH</name>
<gene>
    <name evidence="1" type="ORF">BEU00_02525</name>
</gene>
<evidence type="ECO:0000313" key="2">
    <source>
        <dbReference type="Proteomes" id="UP000183138"/>
    </source>
</evidence>